<dbReference type="SUPFAM" id="SSF103473">
    <property type="entry name" value="MFS general substrate transporter"/>
    <property type="match status" value="1"/>
</dbReference>
<comment type="caution">
    <text evidence="18">The sequence shown here is derived from an EMBL/GenBank/DDBJ whole genome shotgun (WGS) entry which is preliminary data.</text>
</comment>
<dbReference type="InterPro" id="IPR006046">
    <property type="entry name" value="Alpha_amylase"/>
</dbReference>
<evidence type="ECO:0000256" key="3">
    <source>
        <dbReference type="ARBA" id="ARBA00001923"/>
    </source>
</evidence>
<feature type="domain" description="Alpha-amylase C-terminal" evidence="16">
    <location>
        <begin position="983"/>
        <end position="1061"/>
    </location>
</feature>
<feature type="compositionally biased region" description="Polar residues" evidence="14">
    <location>
        <begin position="289"/>
        <end position="304"/>
    </location>
</feature>
<dbReference type="SMART" id="SM00642">
    <property type="entry name" value="Aamy"/>
    <property type="match status" value="1"/>
</dbReference>
<evidence type="ECO:0000256" key="10">
    <source>
        <dbReference type="ARBA" id="ARBA00023214"/>
    </source>
</evidence>
<evidence type="ECO:0000256" key="13">
    <source>
        <dbReference type="RuleBase" id="RU003615"/>
    </source>
</evidence>
<protein>
    <recommendedName>
        <fullName evidence="6">alpha-amylase</fullName>
        <ecNumber evidence="6">3.2.1.1</ecNumber>
    </recommendedName>
</protein>
<proteinExistence type="inferred from homology"/>
<evidence type="ECO:0000256" key="14">
    <source>
        <dbReference type="SAM" id="MobiDB-lite"/>
    </source>
</evidence>
<gene>
    <name evidence="18" type="ORF">O3P69_012256</name>
</gene>
<comment type="similarity">
    <text evidence="4 13">Belongs to the glycosyl hydrolase 13 family.</text>
</comment>
<comment type="catalytic activity">
    <reaction evidence="1">
        <text>Endohydrolysis of (1-&gt;4)-alpha-D-glucosidic linkages in polysaccharides containing three or more (1-&gt;4)-alpha-linked D-glucose units.</text>
        <dbReference type="EC" id="3.2.1.1"/>
    </reaction>
</comment>
<dbReference type="Gene3D" id="1.20.1250.20">
    <property type="entry name" value="MFS general substrate transporter like domains"/>
    <property type="match status" value="2"/>
</dbReference>
<keyword evidence="10" id="KW-0868">Chloride</keyword>
<keyword evidence="12" id="KW-0326">Glycosidase</keyword>
<evidence type="ECO:0000256" key="12">
    <source>
        <dbReference type="ARBA" id="ARBA00023295"/>
    </source>
</evidence>
<keyword evidence="11" id="KW-0119">Carbohydrate metabolism</keyword>
<dbReference type="Proteomes" id="UP001487740">
    <property type="component" value="Unassembled WGS sequence"/>
</dbReference>
<dbReference type="InterPro" id="IPR017853">
    <property type="entry name" value="GH"/>
</dbReference>
<keyword evidence="19" id="KW-1185">Reference proteome</keyword>
<dbReference type="GO" id="GO:0004556">
    <property type="term" value="F:alpha-amylase activity"/>
    <property type="evidence" value="ECO:0007669"/>
    <property type="project" value="UniProtKB-EC"/>
</dbReference>
<feature type="domain" description="Glycosyl hydrolase family 13 catalytic" evidence="17">
    <location>
        <begin position="599"/>
        <end position="974"/>
    </location>
</feature>
<dbReference type="SMART" id="SM00632">
    <property type="entry name" value="Aamy_C"/>
    <property type="match status" value="1"/>
</dbReference>
<feature type="transmembrane region" description="Helical" evidence="15">
    <location>
        <begin position="536"/>
        <end position="557"/>
    </location>
</feature>
<dbReference type="Pfam" id="PF07690">
    <property type="entry name" value="MFS_1"/>
    <property type="match status" value="1"/>
</dbReference>
<evidence type="ECO:0000256" key="6">
    <source>
        <dbReference type="ARBA" id="ARBA00012595"/>
    </source>
</evidence>
<evidence type="ECO:0000256" key="4">
    <source>
        <dbReference type="ARBA" id="ARBA00008061"/>
    </source>
</evidence>
<feature type="transmembrane region" description="Helical" evidence="15">
    <location>
        <begin position="383"/>
        <end position="406"/>
    </location>
</feature>
<evidence type="ECO:0000259" key="16">
    <source>
        <dbReference type="SMART" id="SM00632"/>
    </source>
</evidence>
<feature type="transmembrane region" description="Helical" evidence="15">
    <location>
        <begin position="148"/>
        <end position="166"/>
    </location>
</feature>
<evidence type="ECO:0000256" key="11">
    <source>
        <dbReference type="ARBA" id="ARBA00023277"/>
    </source>
</evidence>
<dbReference type="EMBL" id="JARAKH010000033">
    <property type="protein sequence ID" value="KAK8385296.1"/>
    <property type="molecule type" value="Genomic_DNA"/>
</dbReference>
<comment type="subunit">
    <text evidence="5">Monomer.</text>
</comment>
<feature type="compositionally biased region" description="Polar residues" evidence="14">
    <location>
        <begin position="20"/>
        <end position="35"/>
    </location>
</feature>
<feature type="transmembrane region" description="Helical" evidence="15">
    <location>
        <begin position="234"/>
        <end position="255"/>
    </location>
</feature>
<feature type="transmembrane region" description="Helical" evidence="15">
    <location>
        <begin position="474"/>
        <end position="497"/>
    </location>
</feature>
<feature type="region of interest" description="Disordered" evidence="14">
    <location>
        <begin position="20"/>
        <end position="51"/>
    </location>
</feature>
<feature type="transmembrane region" description="Helical" evidence="15">
    <location>
        <begin position="569"/>
        <end position="590"/>
    </location>
</feature>
<comment type="cofactor">
    <cofactor evidence="2">
        <name>Ca(2+)</name>
        <dbReference type="ChEBI" id="CHEBI:29108"/>
    </cofactor>
</comment>
<dbReference type="GO" id="GO:0005975">
    <property type="term" value="P:carbohydrate metabolic process"/>
    <property type="evidence" value="ECO:0007669"/>
    <property type="project" value="InterPro"/>
</dbReference>
<keyword evidence="15" id="KW-1133">Transmembrane helix</keyword>
<organism evidence="18 19">
    <name type="scientific">Scylla paramamosain</name>
    <name type="common">Mud crab</name>
    <dbReference type="NCBI Taxonomy" id="85552"/>
    <lineage>
        <taxon>Eukaryota</taxon>
        <taxon>Metazoa</taxon>
        <taxon>Ecdysozoa</taxon>
        <taxon>Arthropoda</taxon>
        <taxon>Crustacea</taxon>
        <taxon>Multicrustacea</taxon>
        <taxon>Malacostraca</taxon>
        <taxon>Eumalacostraca</taxon>
        <taxon>Eucarida</taxon>
        <taxon>Decapoda</taxon>
        <taxon>Pleocyemata</taxon>
        <taxon>Brachyura</taxon>
        <taxon>Eubrachyura</taxon>
        <taxon>Portunoidea</taxon>
        <taxon>Portunidae</taxon>
        <taxon>Portuninae</taxon>
        <taxon>Scylla</taxon>
    </lineage>
</organism>
<evidence type="ECO:0000256" key="2">
    <source>
        <dbReference type="ARBA" id="ARBA00001913"/>
    </source>
</evidence>
<evidence type="ECO:0000313" key="19">
    <source>
        <dbReference type="Proteomes" id="UP001487740"/>
    </source>
</evidence>
<dbReference type="SUPFAM" id="SSF51011">
    <property type="entry name" value="Glycosyl hydrolase domain"/>
    <property type="match status" value="1"/>
</dbReference>
<evidence type="ECO:0000256" key="5">
    <source>
        <dbReference type="ARBA" id="ARBA00011245"/>
    </source>
</evidence>
<dbReference type="InterPro" id="IPR013780">
    <property type="entry name" value="Glyco_hydro_b"/>
</dbReference>
<dbReference type="CDD" id="cd11317">
    <property type="entry name" value="AmyAc_bac_euk_AmyA"/>
    <property type="match status" value="1"/>
</dbReference>
<name>A0AAW0TF71_SCYPA</name>
<feature type="transmembrane region" description="Helical" evidence="15">
    <location>
        <begin position="172"/>
        <end position="195"/>
    </location>
</feature>
<keyword evidence="8" id="KW-0378">Hydrolase</keyword>
<evidence type="ECO:0000256" key="8">
    <source>
        <dbReference type="ARBA" id="ARBA00022801"/>
    </source>
</evidence>
<keyword evidence="9" id="KW-0106">Calcium</keyword>
<reference evidence="18 19" key="1">
    <citation type="submission" date="2023-03" db="EMBL/GenBank/DDBJ databases">
        <title>High-quality genome of Scylla paramamosain provides insights in environmental adaptation.</title>
        <authorList>
            <person name="Zhang L."/>
        </authorList>
    </citation>
    <scope>NUCLEOTIDE SEQUENCE [LARGE SCALE GENOMIC DNA]</scope>
    <source>
        <strain evidence="18">LZ_2023a</strain>
        <tissue evidence="18">Muscle</tissue>
    </source>
</reference>
<dbReference type="InterPro" id="IPR006047">
    <property type="entry name" value="GH13_cat_dom"/>
</dbReference>
<dbReference type="InterPro" id="IPR031319">
    <property type="entry name" value="A-amylase_C"/>
</dbReference>
<evidence type="ECO:0000313" key="18">
    <source>
        <dbReference type="EMBL" id="KAK8385296.1"/>
    </source>
</evidence>
<dbReference type="GO" id="GO:0022857">
    <property type="term" value="F:transmembrane transporter activity"/>
    <property type="evidence" value="ECO:0007669"/>
    <property type="project" value="InterPro"/>
</dbReference>
<evidence type="ECO:0000256" key="1">
    <source>
        <dbReference type="ARBA" id="ARBA00000548"/>
    </source>
</evidence>
<feature type="region of interest" description="Disordered" evidence="14">
    <location>
        <begin position="282"/>
        <end position="316"/>
    </location>
</feature>
<dbReference type="SUPFAM" id="SSF51445">
    <property type="entry name" value="(Trans)glycosidases"/>
    <property type="match status" value="1"/>
</dbReference>
<comment type="cofactor">
    <cofactor evidence="3">
        <name>chloride</name>
        <dbReference type="ChEBI" id="CHEBI:17996"/>
    </cofactor>
</comment>
<feature type="transmembrane region" description="Helical" evidence="15">
    <location>
        <begin position="119"/>
        <end position="136"/>
    </location>
</feature>
<dbReference type="AlphaFoldDB" id="A0AAW0TF71"/>
<keyword evidence="7" id="KW-0479">Metal-binding</keyword>
<dbReference type="InterPro" id="IPR036259">
    <property type="entry name" value="MFS_trans_sf"/>
</dbReference>
<evidence type="ECO:0000256" key="7">
    <source>
        <dbReference type="ARBA" id="ARBA00022723"/>
    </source>
</evidence>
<evidence type="ECO:0000259" key="17">
    <source>
        <dbReference type="SMART" id="SM00642"/>
    </source>
</evidence>
<dbReference type="PRINTS" id="PR00110">
    <property type="entry name" value="ALPHAAMYLASE"/>
</dbReference>
<feature type="transmembrane region" description="Helical" evidence="15">
    <location>
        <begin position="509"/>
        <end position="530"/>
    </location>
</feature>
<keyword evidence="15" id="KW-0812">Transmembrane</keyword>
<dbReference type="Gene3D" id="3.20.20.80">
    <property type="entry name" value="Glycosidases"/>
    <property type="match status" value="1"/>
</dbReference>
<keyword evidence="15" id="KW-0472">Membrane</keyword>
<dbReference type="Pfam" id="PF00128">
    <property type="entry name" value="Alpha-amylase"/>
    <property type="match status" value="1"/>
</dbReference>
<evidence type="ECO:0000256" key="15">
    <source>
        <dbReference type="SAM" id="Phobius"/>
    </source>
</evidence>
<dbReference type="InterPro" id="IPR011701">
    <property type="entry name" value="MFS"/>
</dbReference>
<dbReference type="PANTHER" id="PTHR43447">
    <property type="entry name" value="ALPHA-AMYLASE"/>
    <property type="match status" value="1"/>
</dbReference>
<evidence type="ECO:0000256" key="9">
    <source>
        <dbReference type="ARBA" id="ARBA00022837"/>
    </source>
</evidence>
<dbReference type="EC" id="3.2.1.1" evidence="6"/>
<feature type="transmembrane region" description="Helical" evidence="15">
    <location>
        <begin position="207"/>
        <end position="228"/>
    </location>
</feature>
<sequence>MYIMEDETLQAAPEINVCHGSTSSPAGGDACTTNESGVGGGSSAPGGQQAAGRCFEQDGEEECAMHYSVKSRAPDGGWGWMVALGTFIFSTLVHSVPYCFGILFSGFLLENGASSTTTAWIYNLFLVLWHFSLLLANPLCQEFGMRTVGFTCVSVSSLSIILSGFAPSVYFLYFSFSLLGGLTVGMSVSIAFSVLPPYFDKNTGKANTLLVAGGPMAQVIFAPLLRYLLDLYGLQGAALIHGAIILNGLVAVSLFHPVRWHLKPWSHEAPQTQHGTLQTLMPRDKASSPAPSVTPRSTQASGASQPAPRNRSVQRLRGSLSGSLSSMASGGSEVSAGLAFLADEGEESTPGDKARGKNVLCRTLLRVGERIRTDVGVLRQCRCVILAVTITLTQTTFLNFIMMLPFVAKAAHHSLEDAARCIALLGVTNLVTRLVVSPLSDCSMFSIRLSVMLGYLLRASGIAVAVLSSELWQLMAAGVVFGLGLGFSLSMFNLAIVHYMGLDNLRPTIGIVGLAGAVGFPTLGPLIGLIRDLTSSYSVSLCVLVALDLLSVALWFLMPAAQARDARRALHVLVAVAAAVVVVAVGVQGYDTPHCDGRQTIVHLFEWKWTDIAAECERFLGPNGFCAVQVSPPNEHVVVGESGFPWWQRYQPVSYKLESRSGNRDEFIDMTQRCNAVGVRIIVDAVVNHMSGLGRAGQGSGGSSFNADNLDFPGVPYSSADFTPRDLCPSSNGQINDYSNVNEVRNCYLVGLTDLYGGKDYVRQMVSNYFNDLIDIGVMGFRVDAAKHMWPGDLEAIEGLTHDLSTAAGFPSGARPFFFHEVIDQGGEPITVNEYFGVGRTTEFRFCKKVAWGINAFDQLGGVYDPGWGMAPPEKAVVFVDNHDNQRGHGGAGDVLTHKTPKEYTMGVSFTLAHSYGFARIMSSYYFDNTDQGPPGSNNGGGTDSVPINSDGSCGGGWVCEHRWNAITKMVRFRNAVAGTEMGNWYQEGDNVAFSRGDKGFFAMSKWGAFDKTLQTGMPAGTYCELISGCVNKVTVNGDGTAHVTISNSEEPMFAICVGCDADGPTVEPGHTTTQGPTKPPVTGQARTVIFVHKQTSVGQDLFLRGGIDSAHRPGCTDNAESDACAIDITTNSLGTGDHYSKYDAWRVGDTKLDWYGAQQGQGTYQGQAASGTPMAWTTNKPGANGYQELNMYGEHYWMADVMMNCDETETGWFDVKAYLTNGVGWEGDVNQVSSCTGDAGGSKPYNSGNHMGRCGYINVFEFSANSCIIKSFP</sequence>
<dbReference type="GO" id="GO:0046872">
    <property type="term" value="F:metal ion binding"/>
    <property type="evidence" value="ECO:0007669"/>
    <property type="project" value="UniProtKB-KW"/>
</dbReference>
<accession>A0AAW0TF71</accession>
<feature type="transmembrane region" description="Helical" evidence="15">
    <location>
        <begin position="80"/>
        <end position="107"/>
    </location>
</feature>
<dbReference type="Gene3D" id="2.60.40.1180">
    <property type="entry name" value="Golgi alpha-mannosidase II"/>
    <property type="match status" value="1"/>
</dbReference>